<evidence type="ECO:0000313" key="1">
    <source>
        <dbReference type="EMBL" id="MCU6793431.1"/>
    </source>
</evidence>
<dbReference type="Pfam" id="PF07293">
    <property type="entry name" value="DUF1450"/>
    <property type="match status" value="1"/>
</dbReference>
<evidence type="ECO:0000313" key="2">
    <source>
        <dbReference type="Proteomes" id="UP001652445"/>
    </source>
</evidence>
<dbReference type="RefSeq" id="WP_091163585.1">
    <property type="nucleotide sequence ID" value="NZ_JAOQIO010000050.1"/>
</dbReference>
<dbReference type="InterPro" id="IPR009910">
    <property type="entry name" value="DUF1450"/>
</dbReference>
<comment type="caution">
    <text evidence="1">The sequence shown here is derived from an EMBL/GenBank/DDBJ whole genome shotgun (WGS) entry which is preliminary data.</text>
</comment>
<reference evidence="1 2" key="1">
    <citation type="submission" date="2022-09" db="EMBL/GenBank/DDBJ databases">
        <authorList>
            <person name="Han X.L."/>
            <person name="Wang Q."/>
            <person name="Lu T."/>
        </authorList>
    </citation>
    <scope>NUCLEOTIDE SEQUENCE [LARGE SCALE GENOMIC DNA]</scope>
    <source>
        <strain evidence="1 2">WQ 127069</strain>
    </source>
</reference>
<proteinExistence type="predicted"/>
<gene>
    <name evidence="1" type="ORF">OB236_15090</name>
</gene>
<dbReference type="Proteomes" id="UP001652445">
    <property type="component" value="Unassembled WGS sequence"/>
</dbReference>
<organism evidence="1 2">
    <name type="scientific">Paenibacillus baimaensis</name>
    <dbReference type="NCBI Taxonomy" id="2982185"/>
    <lineage>
        <taxon>Bacteria</taxon>
        <taxon>Bacillati</taxon>
        <taxon>Bacillota</taxon>
        <taxon>Bacilli</taxon>
        <taxon>Bacillales</taxon>
        <taxon>Paenibacillaceae</taxon>
        <taxon>Paenibacillus</taxon>
    </lineage>
</organism>
<sequence length="74" mass="8594">MKKIKYCCKNLKLGSKKVYKSIKERFPEIKQKKQDCLGNCKLCSKQCFVMLGKSNVIYASSPRKLYKELKQVIG</sequence>
<accession>A0ABT2UH18</accession>
<protein>
    <submittedName>
        <fullName evidence="1">YuzB family protein</fullName>
    </submittedName>
</protein>
<keyword evidence="2" id="KW-1185">Reference proteome</keyword>
<name>A0ABT2UH18_9BACL</name>
<dbReference type="EMBL" id="JAOQIO010000050">
    <property type="protein sequence ID" value="MCU6793431.1"/>
    <property type="molecule type" value="Genomic_DNA"/>
</dbReference>